<name>A0ABN8A8M1_9BACI</name>
<evidence type="ECO:0000256" key="3">
    <source>
        <dbReference type="ARBA" id="ARBA00022741"/>
    </source>
</evidence>
<feature type="domain" description="ABC transporter" evidence="5">
    <location>
        <begin position="4"/>
        <end position="243"/>
    </location>
</feature>
<dbReference type="SUPFAM" id="SSF52540">
    <property type="entry name" value="P-loop containing nucleoside triphosphate hydrolases"/>
    <property type="match status" value="1"/>
</dbReference>
<dbReference type="Pfam" id="PF00005">
    <property type="entry name" value="ABC_tran"/>
    <property type="match status" value="1"/>
</dbReference>
<evidence type="ECO:0000256" key="1">
    <source>
        <dbReference type="ARBA" id="ARBA00005417"/>
    </source>
</evidence>
<dbReference type="InterPro" id="IPR003593">
    <property type="entry name" value="AAA+_ATPase"/>
</dbReference>
<dbReference type="Gene3D" id="3.40.50.300">
    <property type="entry name" value="P-loop containing nucleotide triphosphate hydrolases"/>
    <property type="match status" value="1"/>
</dbReference>
<proteinExistence type="inferred from homology"/>
<evidence type="ECO:0000313" key="6">
    <source>
        <dbReference type="EMBL" id="CAG9619977.1"/>
    </source>
</evidence>
<dbReference type="PROSITE" id="PS50893">
    <property type="entry name" value="ABC_TRANSPORTER_2"/>
    <property type="match status" value="1"/>
</dbReference>
<protein>
    <submittedName>
        <fullName evidence="6">Bacitracin export ATP-binding protein BceA</fullName>
    </submittedName>
</protein>
<gene>
    <name evidence="6" type="primary">bceA_1</name>
    <name evidence="6" type="ORF">BACCIP111883_00745</name>
</gene>
<dbReference type="RefSeq" id="WP_230499920.1">
    <property type="nucleotide sequence ID" value="NZ_CAKJTJ010000003.1"/>
</dbReference>
<dbReference type="EMBL" id="CAKJTJ010000003">
    <property type="protein sequence ID" value="CAG9619977.1"/>
    <property type="molecule type" value="Genomic_DNA"/>
</dbReference>
<evidence type="ECO:0000259" key="5">
    <source>
        <dbReference type="PROSITE" id="PS50893"/>
    </source>
</evidence>
<comment type="caution">
    <text evidence="6">The sequence shown here is derived from an EMBL/GenBank/DDBJ whole genome shotgun (WGS) entry which is preliminary data.</text>
</comment>
<dbReference type="InterPro" id="IPR027417">
    <property type="entry name" value="P-loop_NTPase"/>
</dbReference>
<dbReference type="PANTHER" id="PTHR42798">
    <property type="entry name" value="LIPOPROTEIN-RELEASING SYSTEM ATP-BINDING PROTEIN LOLD"/>
    <property type="match status" value="1"/>
</dbReference>
<dbReference type="PANTHER" id="PTHR42798:SF7">
    <property type="entry name" value="ALPHA-D-RIBOSE 1-METHYLPHOSPHONATE 5-TRIPHOSPHATE SYNTHASE SUBUNIT PHNL"/>
    <property type="match status" value="1"/>
</dbReference>
<keyword evidence="4 6" id="KW-0067">ATP-binding</keyword>
<keyword evidence="7" id="KW-1185">Reference proteome</keyword>
<keyword evidence="3" id="KW-0547">Nucleotide-binding</keyword>
<evidence type="ECO:0000313" key="7">
    <source>
        <dbReference type="Proteomes" id="UP000789833"/>
    </source>
</evidence>
<organism evidence="6 7">
    <name type="scientific">Sutcliffiella rhizosphaerae</name>
    <dbReference type="NCBI Taxonomy" id="2880967"/>
    <lineage>
        <taxon>Bacteria</taxon>
        <taxon>Bacillati</taxon>
        <taxon>Bacillota</taxon>
        <taxon>Bacilli</taxon>
        <taxon>Bacillales</taxon>
        <taxon>Bacillaceae</taxon>
        <taxon>Sutcliffiella</taxon>
    </lineage>
</organism>
<dbReference type="InterPro" id="IPR003439">
    <property type="entry name" value="ABC_transporter-like_ATP-bd"/>
</dbReference>
<sequence>MAVLKAINIRKSYGNKFNKQEVLKGINLELQEGEFISIMGASGSGKTTLLNVLSSIDKVSDGNIQINGTEITSLKEKKLAEFRKHHLGFIFQEYNLLDTLTVKENILLPLSVAKVSKNAANQTFNKVAEELGIYDIKDKYPNQISGGQKQRTSAARAFIHEPTIIFADEPTGALDSKSASDLLNKLSDLNQKRKVSIIMVTHDPVAASFCSRVVFIKDGQEYTQLVKGNESRQNFFKDIIRTQEVLSGVQQHEH</sequence>
<keyword evidence="2" id="KW-0813">Transport</keyword>
<accession>A0ABN8A8M1</accession>
<dbReference type="Proteomes" id="UP000789833">
    <property type="component" value="Unassembled WGS sequence"/>
</dbReference>
<comment type="similarity">
    <text evidence="1">Belongs to the ABC transporter superfamily.</text>
</comment>
<evidence type="ECO:0000256" key="2">
    <source>
        <dbReference type="ARBA" id="ARBA00022448"/>
    </source>
</evidence>
<dbReference type="CDD" id="cd03255">
    <property type="entry name" value="ABC_MJ0796_LolCDE_FtsE"/>
    <property type="match status" value="1"/>
</dbReference>
<dbReference type="GO" id="GO:0005524">
    <property type="term" value="F:ATP binding"/>
    <property type="evidence" value="ECO:0007669"/>
    <property type="project" value="UniProtKB-KW"/>
</dbReference>
<dbReference type="InterPro" id="IPR017911">
    <property type="entry name" value="MacB-like_ATP-bd"/>
</dbReference>
<dbReference type="SMART" id="SM00382">
    <property type="entry name" value="AAA"/>
    <property type="match status" value="1"/>
</dbReference>
<reference evidence="6 7" key="1">
    <citation type="submission" date="2021-10" db="EMBL/GenBank/DDBJ databases">
        <authorList>
            <person name="Criscuolo A."/>
        </authorList>
    </citation>
    <scope>NUCLEOTIDE SEQUENCE [LARGE SCALE GENOMIC DNA]</scope>
    <source>
        <strain evidence="7">CIP 111883</strain>
    </source>
</reference>
<evidence type="ECO:0000256" key="4">
    <source>
        <dbReference type="ARBA" id="ARBA00022840"/>
    </source>
</evidence>